<keyword evidence="3" id="KW-0808">Transferase</keyword>
<accession>A0A1F4WIL4</accession>
<dbReference type="SUPFAM" id="SSF53448">
    <property type="entry name" value="Nucleotide-diphospho-sugar transferases"/>
    <property type="match status" value="1"/>
</dbReference>
<organism evidence="4 5">
    <name type="scientific">candidate division WWE3 bacterium RIFOXYC1_FULL_39_7</name>
    <dbReference type="NCBI Taxonomy" id="1802643"/>
    <lineage>
        <taxon>Bacteria</taxon>
        <taxon>Katanobacteria</taxon>
    </lineage>
</organism>
<evidence type="ECO:0008006" key="6">
    <source>
        <dbReference type="Google" id="ProtNLM"/>
    </source>
</evidence>
<dbReference type="Gene3D" id="3.90.550.10">
    <property type="entry name" value="Spore Coat Polysaccharide Biosynthesis Protein SpsA, Chain A"/>
    <property type="match status" value="1"/>
</dbReference>
<evidence type="ECO:0000256" key="2">
    <source>
        <dbReference type="ARBA" id="ARBA00022676"/>
    </source>
</evidence>
<reference evidence="4 5" key="1">
    <citation type="journal article" date="2016" name="Nat. Commun.">
        <title>Thousands of microbial genomes shed light on interconnected biogeochemical processes in an aquifer system.</title>
        <authorList>
            <person name="Anantharaman K."/>
            <person name="Brown C.T."/>
            <person name="Hug L.A."/>
            <person name="Sharon I."/>
            <person name="Castelle C.J."/>
            <person name="Probst A.J."/>
            <person name="Thomas B.C."/>
            <person name="Singh A."/>
            <person name="Wilkins M.J."/>
            <person name="Karaoz U."/>
            <person name="Brodie E.L."/>
            <person name="Williams K.H."/>
            <person name="Hubbard S.S."/>
            <person name="Banfield J.F."/>
        </authorList>
    </citation>
    <scope>NUCLEOTIDE SEQUENCE [LARGE SCALE GENOMIC DNA]</scope>
</reference>
<evidence type="ECO:0000313" key="5">
    <source>
        <dbReference type="Proteomes" id="UP000179113"/>
    </source>
</evidence>
<name>A0A1F4WIL4_UNCKA</name>
<dbReference type="InterPro" id="IPR029044">
    <property type="entry name" value="Nucleotide-diphossugar_trans"/>
</dbReference>
<gene>
    <name evidence="4" type="ORF">A2415_01100</name>
</gene>
<dbReference type="AlphaFoldDB" id="A0A1F4WIL4"/>
<comment type="similarity">
    <text evidence="1">Belongs to the glycosyltransferase 2 family.</text>
</comment>
<dbReference type="Proteomes" id="UP000179113">
    <property type="component" value="Unassembled WGS sequence"/>
</dbReference>
<evidence type="ECO:0000256" key="3">
    <source>
        <dbReference type="ARBA" id="ARBA00022679"/>
    </source>
</evidence>
<dbReference type="Pfam" id="PF13641">
    <property type="entry name" value="Glyco_tranf_2_3"/>
    <property type="match status" value="1"/>
</dbReference>
<keyword evidence="2" id="KW-0328">Glycosyltransferase</keyword>
<evidence type="ECO:0000313" key="4">
    <source>
        <dbReference type="EMBL" id="OGC69209.1"/>
    </source>
</evidence>
<proteinExistence type="inferred from homology"/>
<dbReference type="CDD" id="cd04186">
    <property type="entry name" value="GT_2_like_c"/>
    <property type="match status" value="1"/>
</dbReference>
<evidence type="ECO:0000256" key="1">
    <source>
        <dbReference type="ARBA" id="ARBA00006739"/>
    </source>
</evidence>
<dbReference type="PANTHER" id="PTHR43179">
    <property type="entry name" value="RHAMNOSYLTRANSFERASE WBBL"/>
    <property type="match status" value="1"/>
</dbReference>
<dbReference type="GO" id="GO:0016757">
    <property type="term" value="F:glycosyltransferase activity"/>
    <property type="evidence" value="ECO:0007669"/>
    <property type="project" value="UniProtKB-KW"/>
</dbReference>
<protein>
    <recommendedName>
        <fullName evidence="6">Glycosyltransferase 2-like domain-containing protein</fullName>
    </recommendedName>
</protein>
<comment type="caution">
    <text evidence="4">The sequence shown here is derived from an EMBL/GenBank/DDBJ whole genome shotgun (WGS) entry which is preliminary data.</text>
</comment>
<dbReference type="EMBL" id="MEWA01000025">
    <property type="protein sequence ID" value="OGC69209.1"/>
    <property type="molecule type" value="Genomic_DNA"/>
</dbReference>
<sequence>MIKQKVFVVVLNWNGFGDTKQCLESIAELRIMNYELRVLVVDNNSSDGSVGKLEKLSFSQFDLEILENKENLGFAEGNNVGMDWAIEHGADWVMILNNDTVVDEDLVVQLMKVAKTEKRVGMLSPKIYFANGFEFHKKRYKKGDLGSVLWYAGGEMDWNNVYGKNRGVDEVDSGQHDRVSEIDFATGACLMINTKALKDVGGFDRRYFMYLEDVDLSLRMKRKGWRVLFVPEAKLWHKVAQSSGIGSDLNDYYLTRNRIGFALKYAPMRVKMAVVKEAIKLLYMGREWQKKGAWDFALGKMGKGSYGE</sequence>
<dbReference type="PANTHER" id="PTHR43179:SF12">
    <property type="entry name" value="GALACTOFURANOSYLTRANSFERASE GLFT2"/>
    <property type="match status" value="1"/>
</dbReference>